<protein>
    <submittedName>
        <fullName evidence="5">Glycoside hydrolase family 1 protein</fullName>
    </submittedName>
</protein>
<evidence type="ECO:0000313" key="5">
    <source>
        <dbReference type="EMBL" id="KIM50498.1"/>
    </source>
</evidence>
<reference evidence="6" key="2">
    <citation type="submission" date="2015-01" db="EMBL/GenBank/DDBJ databases">
        <title>Evolutionary Origins and Diversification of the Mycorrhizal Mutualists.</title>
        <authorList>
            <consortium name="DOE Joint Genome Institute"/>
            <consortium name="Mycorrhizal Genomics Consortium"/>
            <person name="Kohler A."/>
            <person name="Kuo A."/>
            <person name="Nagy L.G."/>
            <person name="Floudas D."/>
            <person name="Copeland A."/>
            <person name="Barry K.W."/>
            <person name="Cichocki N."/>
            <person name="Veneault-Fourrey C."/>
            <person name="LaButti K."/>
            <person name="Lindquist E.A."/>
            <person name="Lipzen A."/>
            <person name="Lundell T."/>
            <person name="Morin E."/>
            <person name="Murat C."/>
            <person name="Riley R."/>
            <person name="Ohm R."/>
            <person name="Sun H."/>
            <person name="Tunlid A."/>
            <person name="Henrissat B."/>
            <person name="Grigoriev I.V."/>
            <person name="Hibbett D.S."/>
            <person name="Martin F."/>
        </authorList>
    </citation>
    <scope>NUCLEOTIDE SEQUENCE [LARGE SCALE GENOMIC DNA]</scope>
    <source>
        <strain evidence="6">Foug A</strain>
    </source>
</reference>
<dbReference type="AlphaFoldDB" id="A0A0C2YL83"/>
<evidence type="ECO:0000256" key="3">
    <source>
        <dbReference type="ARBA" id="ARBA00023295"/>
    </source>
</evidence>
<dbReference type="SUPFAM" id="SSF51445">
    <property type="entry name" value="(Trans)glycosidases"/>
    <property type="match status" value="1"/>
</dbReference>
<dbReference type="EMBL" id="KN822407">
    <property type="protein sequence ID" value="KIM50498.1"/>
    <property type="molecule type" value="Genomic_DNA"/>
</dbReference>
<keyword evidence="3" id="KW-0326">Glycosidase</keyword>
<dbReference type="Pfam" id="PF00232">
    <property type="entry name" value="Glyco_hydro_1"/>
    <property type="match status" value="1"/>
</dbReference>
<dbReference type="OrthoDB" id="65569at2759"/>
<dbReference type="Gene3D" id="3.20.20.80">
    <property type="entry name" value="Glycosidases"/>
    <property type="match status" value="1"/>
</dbReference>
<dbReference type="STRING" id="1036808.A0A0C2YL83"/>
<evidence type="ECO:0000256" key="1">
    <source>
        <dbReference type="ARBA" id="ARBA00010838"/>
    </source>
</evidence>
<dbReference type="GO" id="GO:0005975">
    <property type="term" value="P:carbohydrate metabolic process"/>
    <property type="evidence" value="ECO:0007669"/>
    <property type="project" value="InterPro"/>
</dbReference>
<dbReference type="GO" id="GO:0008422">
    <property type="term" value="F:beta-glucosidase activity"/>
    <property type="evidence" value="ECO:0007669"/>
    <property type="project" value="TreeGrafter"/>
</dbReference>
<name>A0A0C2YL83_9AGAM</name>
<reference evidence="5 6" key="1">
    <citation type="submission" date="2014-04" db="EMBL/GenBank/DDBJ databases">
        <authorList>
            <consortium name="DOE Joint Genome Institute"/>
            <person name="Kuo A."/>
            <person name="Kohler A."/>
            <person name="Nagy L.G."/>
            <person name="Floudas D."/>
            <person name="Copeland A."/>
            <person name="Barry K.W."/>
            <person name="Cichocki N."/>
            <person name="Veneault-Fourrey C."/>
            <person name="LaButti K."/>
            <person name="Lindquist E.A."/>
            <person name="Lipzen A."/>
            <person name="Lundell T."/>
            <person name="Morin E."/>
            <person name="Murat C."/>
            <person name="Sun H."/>
            <person name="Tunlid A."/>
            <person name="Henrissat B."/>
            <person name="Grigoriev I.V."/>
            <person name="Hibbett D.S."/>
            <person name="Martin F."/>
            <person name="Nordberg H.P."/>
            <person name="Cantor M.N."/>
            <person name="Hua S.X."/>
        </authorList>
    </citation>
    <scope>NUCLEOTIDE SEQUENCE [LARGE SCALE GENOMIC DNA]</scope>
    <source>
        <strain evidence="5 6">Foug A</strain>
    </source>
</reference>
<proteinExistence type="inferred from homology"/>
<organism evidence="5 6">
    <name type="scientific">Scleroderma citrinum Foug A</name>
    <dbReference type="NCBI Taxonomy" id="1036808"/>
    <lineage>
        <taxon>Eukaryota</taxon>
        <taxon>Fungi</taxon>
        <taxon>Dikarya</taxon>
        <taxon>Basidiomycota</taxon>
        <taxon>Agaricomycotina</taxon>
        <taxon>Agaricomycetes</taxon>
        <taxon>Agaricomycetidae</taxon>
        <taxon>Boletales</taxon>
        <taxon>Sclerodermatineae</taxon>
        <taxon>Sclerodermataceae</taxon>
        <taxon>Scleroderma</taxon>
    </lineage>
</organism>
<dbReference type="InterPro" id="IPR001360">
    <property type="entry name" value="Glyco_hydro_1"/>
</dbReference>
<accession>A0A0C2YL83</accession>
<dbReference type="PANTHER" id="PTHR10353:SF36">
    <property type="entry name" value="LP05116P"/>
    <property type="match status" value="1"/>
</dbReference>
<comment type="similarity">
    <text evidence="1 4">Belongs to the glycosyl hydrolase 1 family.</text>
</comment>
<feature type="non-terminal residue" evidence="5">
    <location>
        <position position="366"/>
    </location>
</feature>
<sequence length="366" mass="41924">MLRETSRYASQYSSTTQRLRLGLCYCQFPDRRIYRCRRAWKVQWDDFAKQPGRIVDGRDGDIAADSYSLRKEDVKLLTEYGVNVYRCSISWSRIIPLGGRHDPVNPEGIRFYSKLIDALLQNGITPFITLYHWDLPQTLHDRYEGWLNKEEIVEDFVRYAKVCFEAFGDRVKNWITMNEPWCISVHGYGRGVFAPGRSSDRSRSSDGNSSTEPWIVGHNVILAHAYTVKLYRDEFKEIQGGQIGITLNGDWAMPYDNSPENVAAAQHALDVAIGWFADPIYLGHYPAYMKEMLGERLPVFTAKEIQTITGSSDFYGMNTYTTNLCRAGGTDELQGLVDYTFNRPDGTQLGTQANCSWLQDYPEGFR</sequence>
<dbReference type="Proteomes" id="UP000053989">
    <property type="component" value="Unassembled WGS sequence"/>
</dbReference>
<gene>
    <name evidence="5" type="ORF">SCLCIDRAFT_1225322</name>
</gene>
<evidence type="ECO:0000313" key="6">
    <source>
        <dbReference type="Proteomes" id="UP000053989"/>
    </source>
</evidence>
<dbReference type="InParanoid" id="A0A0C2YL83"/>
<dbReference type="InterPro" id="IPR017853">
    <property type="entry name" value="GH"/>
</dbReference>
<keyword evidence="6" id="KW-1185">Reference proteome</keyword>
<dbReference type="PANTHER" id="PTHR10353">
    <property type="entry name" value="GLYCOSYL HYDROLASE"/>
    <property type="match status" value="1"/>
</dbReference>
<evidence type="ECO:0000256" key="2">
    <source>
        <dbReference type="ARBA" id="ARBA00022801"/>
    </source>
</evidence>
<evidence type="ECO:0000256" key="4">
    <source>
        <dbReference type="RuleBase" id="RU003690"/>
    </source>
</evidence>
<dbReference type="HOGENOM" id="CLU_001859_3_0_1"/>
<keyword evidence="2 5" id="KW-0378">Hydrolase</keyword>